<evidence type="ECO:0000313" key="3">
    <source>
        <dbReference type="Proteomes" id="UP001500620"/>
    </source>
</evidence>
<gene>
    <name evidence="2" type="ORF">GCM10022255_083740</name>
</gene>
<evidence type="ECO:0000259" key="1">
    <source>
        <dbReference type="Pfam" id="PF00656"/>
    </source>
</evidence>
<comment type="caution">
    <text evidence="2">The sequence shown here is derived from an EMBL/GenBank/DDBJ whole genome shotgun (WGS) entry which is preliminary data.</text>
</comment>
<proteinExistence type="predicted"/>
<feature type="domain" description="Peptidase C14 caspase" evidence="1">
    <location>
        <begin position="3"/>
        <end position="58"/>
    </location>
</feature>
<keyword evidence="3" id="KW-1185">Reference proteome</keyword>
<dbReference type="SUPFAM" id="SSF52129">
    <property type="entry name" value="Caspase-like"/>
    <property type="match status" value="1"/>
</dbReference>
<sequence length="69" mass="7172">MPTRRALIVSTSQYADPGLAPLPGTLGDARALDEALRTVGEFEVTVLADIPMAGIARARCRCSRSGAAS</sequence>
<dbReference type="RefSeq" id="WP_345136283.1">
    <property type="nucleotide sequence ID" value="NZ_BAABAT010000035.1"/>
</dbReference>
<name>A0ABP8DM71_9ACTN</name>
<reference evidence="3" key="1">
    <citation type="journal article" date="2019" name="Int. J. Syst. Evol. Microbiol.">
        <title>The Global Catalogue of Microorganisms (GCM) 10K type strain sequencing project: providing services to taxonomists for standard genome sequencing and annotation.</title>
        <authorList>
            <consortium name="The Broad Institute Genomics Platform"/>
            <consortium name="The Broad Institute Genome Sequencing Center for Infectious Disease"/>
            <person name="Wu L."/>
            <person name="Ma J."/>
        </authorList>
    </citation>
    <scope>NUCLEOTIDE SEQUENCE [LARGE SCALE GENOMIC DNA]</scope>
    <source>
        <strain evidence="3">JCM 17441</strain>
    </source>
</reference>
<organism evidence="2 3">
    <name type="scientific">Dactylosporangium darangshiense</name>
    <dbReference type="NCBI Taxonomy" id="579108"/>
    <lineage>
        <taxon>Bacteria</taxon>
        <taxon>Bacillati</taxon>
        <taxon>Actinomycetota</taxon>
        <taxon>Actinomycetes</taxon>
        <taxon>Micromonosporales</taxon>
        <taxon>Micromonosporaceae</taxon>
        <taxon>Dactylosporangium</taxon>
    </lineage>
</organism>
<dbReference type="InterPro" id="IPR011600">
    <property type="entry name" value="Pept_C14_caspase"/>
</dbReference>
<dbReference type="Proteomes" id="UP001500620">
    <property type="component" value="Unassembled WGS sequence"/>
</dbReference>
<dbReference type="Pfam" id="PF00656">
    <property type="entry name" value="Peptidase_C14"/>
    <property type="match status" value="1"/>
</dbReference>
<protein>
    <recommendedName>
        <fullName evidence="1">Peptidase C14 caspase domain-containing protein</fullName>
    </recommendedName>
</protein>
<accession>A0ABP8DM71</accession>
<dbReference type="InterPro" id="IPR029030">
    <property type="entry name" value="Caspase-like_dom_sf"/>
</dbReference>
<dbReference type="EMBL" id="BAABAT010000035">
    <property type="protein sequence ID" value="GAA4259376.1"/>
    <property type="molecule type" value="Genomic_DNA"/>
</dbReference>
<evidence type="ECO:0000313" key="2">
    <source>
        <dbReference type="EMBL" id="GAA4259376.1"/>
    </source>
</evidence>